<sequence>MFPVPKPSAIGRNGGSVVRLESDRIASTAQWAGHGGGFQLPVGLNRTADKASSRAQQNPTIVGFINSTHYSLMLNNLQNGCKFQEFRLVGFLFRNLRNIRAYLSDILA</sequence>
<protein>
    <submittedName>
        <fullName evidence="1">Uncharacterized protein</fullName>
    </submittedName>
</protein>
<gene>
    <name evidence="1" type="ORF">HMPREF0645_0063</name>
</gene>
<dbReference type="AlphaFoldDB" id="D1PSV4"/>
<keyword evidence="2" id="KW-1185">Reference proteome</keyword>
<comment type="caution">
    <text evidence="1">The sequence shown here is derived from an EMBL/GenBank/DDBJ whole genome shotgun (WGS) entry which is preliminary data.</text>
</comment>
<dbReference type="Proteomes" id="UP000003160">
    <property type="component" value="Unassembled WGS sequence"/>
</dbReference>
<dbReference type="HOGENOM" id="CLU_2194561_0_0_10"/>
<accession>D1PSV4</accession>
<reference evidence="1 2" key="1">
    <citation type="submission" date="2009-10" db="EMBL/GenBank/DDBJ databases">
        <authorList>
            <person name="Qin X."/>
            <person name="Bachman B."/>
            <person name="Battles P."/>
            <person name="Bell A."/>
            <person name="Bess C."/>
            <person name="Bickham C."/>
            <person name="Chaboub L."/>
            <person name="Chen D."/>
            <person name="Coyle M."/>
            <person name="Deiros D.R."/>
            <person name="Dinh H."/>
            <person name="Forbes L."/>
            <person name="Fowler G."/>
            <person name="Francisco L."/>
            <person name="Fu Q."/>
            <person name="Gubbala S."/>
            <person name="Hale W."/>
            <person name="Han Y."/>
            <person name="Hemphill L."/>
            <person name="Highlander S.K."/>
            <person name="Hirani K."/>
            <person name="Hogues M."/>
            <person name="Jackson L."/>
            <person name="Jakkamsetti A."/>
            <person name="Javaid M."/>
            <person name="Jiang H."/>
            <person name="Korchina V."/>
            <person name="Kovar C."/>
            <person name="Lara F."/>
            <person name="Lee S."/>
            <person name="Mata R."/>
            <person name="Mathew T."/>
            <person name="Moen C."/>
            <person name="Morales K."/>
            <person name="Munidasa M."/>
            <person name="Nazareth L."/>
            <person name="Ngo R."/>
            <person name="Nguyen L."/>
            <person name="Okwuonu G."/>
            <person name="Ongeri F."/>
            <person name="Patil S."/>
            <person name="Petrosino J."/>
            <person name="Pham C."/>
            <person name="Pham P."/>
            <person name="Pu L.-L."/>
            <person name="Puazo M."/>
            <person name="Raj R."/>
            <person name="Reid J."/>
            <person name="Rouhana J."/>
            <person name="Saada N."/>
            <person name="Shang Y."/>
            <person name="Simmons D."/>
            <person name="Thornton R."/>
            <person name="Warren J."/>
            <person name="Weissenberger G."/>
            <person name="Zhang J."/>
            <person name="Zhang L."/>
            <person name="Zhou C."/>
            <person name="Zhu D."/>
            <person name="Muzny D."/>
            <person name="Worley K."/>
            <person name="Gibbs R."/>
        </authorList>
    </citation>
    <scope>NUCLEOTIDE SEQUENCE [LARGE SCALE GENOMIC DNA]</scope>
    <source>
        <strain evidence="1 2">DSM 17361</strain>
    </source>
</reference>
<organism evidence="1 2">
    <name type="scientific">Hallella bergensis DSM 17361</name>
    <dbReference type="NCBI Taxonomy" id="585502"/>
    <lineage>
        <taxon>Bacteria</taxon>
        <taxon>Pseudomonadati</taxon>
        <taxon>Bacteroidota</taxon>
        <taxon>Bacteroidia</taxon>
        <taxon>Bacteroidales</taxon>
        <taxon>Prevotellaceae</taxon>
        <taxon>Hallella</taxon>
    </lineage>
</organism>
<dbReference type="EMBL" id="ACKS01000009">
    <property type="protein sequence ID" value="EFA45472.1"/>
    <property type="molecule type" value="Genomic_DNA"/>
</dbReference>
<evidence type="ECO:0000313" key="1">
    <source>
        <dbReference type="EMBL" id="EFA45472.1"/>
    </source>
</evidence>
<name>D1PSV4_9BACT</name>
<proteinExistence type="predicted"/>
<evidence type="ECO:0000313" key="2">
    <source>
        <dbReference type="Proteomes" id="UP000003160"/>
    </source>
</evidence>